<evidence type="ECO:0000313" key="1">
    <source>
        <dbReference type="EMBL" id="PQO47662.1"/>
    </source>
</evidence>
<dbReference type="Proteomes" id="UP000237819">
    <property type="component" value="Unassembled WGS sequence"/>
</dbReference>
<comment type="caution">
    <text evidence="1">The sequence shown here is derived from an EMBL/GenBank/DDBJ whole genome shotgun (WGS) entry which is preliminary data.</text>
</comment>
<name>A0A2S8GTC2_9BACT</name>
<dbReference type="Pfam" id="PF13181">
    <property type="entry name" value="TPR_8"/>
    <property type="match status" value="2"/>
</dbReference>
<organism evidence="1 2">
    <name type="scientific">Blastopirellula marina</name>
    <dbReference type="NCBI Taxonomy" id="124"/>
    <lineage>
        <taxon>Bacteria</taxon>
        <taxon>Pseudomonadati</taxon>
        <taxon>Planctomycetota</taxon>
        <taxon>Planctomycetia</taxon>
        <taxon>Pirellulales</taxon>
        <taxon>Pirellulaceae</taxon>
        <taxon>Blastopirellula</taxon>
    </lineage>
</organism>
<protein>
    <recommendedName>
        <fullName evidence="3">Tetratricopeptide repeat protein</fullName>
    </recommendedName>
</protein>
<dbReference type="InterPro" id="IPR011990">
    <property type="entry name" value="TPR-like_helical_dom_sf"/>
</dbReference>
<evidence type="ECO:0008006" key="3">
    <source>
        <dbReference type="Google" id="ProtNLM"/>
    </source>
</evidence>
<accession>A0A2S8GTC2</accession>
<dbReference type="AlphaFoldDB" id="A0A2S8GTC2"/>
<dbReference type="SUPFAM" id="SSF48452">
    <property type="entry name" value="TPR-like"/>
    <property type="match status" value="1"/>
</dbReference>
<gene>
    <name evidence="1" type="ORF">C5Y93_03120</name>
</gene>
<dbReference type="EMBL" id="PUHZ01000004">
    <property type="protein sequence ID" value="PQO47662.1"/>
    <property type="molecule type" value="Genomic_DNA"/>
</dbReference>
<dbReference type="RefSeq" id="WP_105333922.1">
    <property type="nucleotide sequence ID" value="NZ_PUHZ01000004.1"/>
</dbReference>
<evidence type="ECO:0000313" key="2">
    <source>
        <dbReference type="Proteomes" id="UP000237819"/>
    </source>
</evidence>
<reference evidence="1 2" key="1">
    <citation type="submission" date="2018-02" db="EMBL/GenBank/DDBJ databases">
        <title>Comparative genomes isolates from brazilian mangrove.</title>
        <authorList>
            <person name="Araujo J.E."/>
            <person name="Taketani R.G."/>
            <person name="Silva M.C.P."/>
            <person name="Loureco M.V."/>
            <person name="Andreote F.D."/>
        </authorList>
    </citation>
    <scope>NUCLEOTIDE SEQUENCE [LARGE SCALE GENOMIC DNA]</scope>
    <source>
        <strain evidence="1 2">Nap-Phe MGV</strain>
    </source>
</reference>
<sequence length="192" mass="20856">MNEAELSHLRDLHRRDQLLPLIAAIRASAVASQHAECQFRLGDALRQIGRSADAQESLQTAIGQATGDLRFNAQVSLALLQRDAGQFAASEQTLAQIAAERMPLPGWFWVIRASAAANQEQFAAAIDFLHVAEASDDVDLDEVYLNLAYAYRALEETEESAAYAAKVLALNSDLSAAARQILITLGVDQSSY</sequence>
<dbReference type="SMART" id="SM00028">
    <property type="entry name" value="TPR"/>
    <property type="match status" value="2"/>
</dbReference>
<proteinExistence type="predicted"/>
<dbReference type="Gene3D" id="1.25.40.10">
    <property type="entry name" value="Tetratricopeptide repeat domain"/>
    <property type="match status" value="2"/>
</dbReference>
<dbReference type="InterPro" id="IPR019734">
    <property type="entry name" value="TPR_rpt"/>
</dbReference>